<feature type="domain" description="Transcription factor CBF/NF-Y/archaeal histone" evidence="3">
    <location>
        <begin position="26"/>
        <end position="89"/>
    </location>
</feature>
<dbReference type="PANTHER" id="PTHR47173">
    <property type="entry name" value="PROTEIN DR1 HOMOLOG"/>
    <property type="match status" value="1"/>
</dbReference>
<dbReference type="InterPro" id="IPR044255">
    <property type="entry name" value="Dr1-like"/>
</dbReference>
<feature type="non-terminal residue" evidence="4">
    <location>
        <position position="1"/>
    </location>
</feature>
<dbReference type="GO" id="GO:0046982">
    <property type="term" value="F:protein heterodimerization activity"/>
    <property type="evidence" value="ECO:0007669"/>
    <property type="project" value="InterPro"/>
</dbReference>
<feature type="non-terminal residue" evidence="4">
    <location>
        <position position="156"/>
    </location>
</feature>
<organism evidence="4 5">
    <name type="scientific">Taxus chinensis</name>
    <name type="common">Chinese yew</name>
    <name type="synonym">Taxus wallichiana var. chinensis</name>
    <dbReference type="NCBI Taxonomy" id="29808"/>
    <lineage>
        <taxon>Eukaryota</taxon>
        <taxon>Viridiplantae</taxon>
        <taxon>Streptophyta</taxon>
        <taxon>Embryophyta</taxon>
        <taxon>Tracheophyta</taxon>
        <taxon>Spermatophyta</taxon>
        <taxon>Pinopsida</taxon>
        <taxon>Pinidae</taxon>
        <taxon>Conifers II</taxon>
        <taxon>Cupressales</taxon>
        <taxon>Taxaceae</taxon>
        <taxon>Taxus</taxon>
    </lineage>
</organism>
<dbReference type="CDD" id="cd22905">
    <property type="entry name" value="HFD_Dr1"/>
    <property type="match status" value="1"/>
</dbReference>
<proteinExistence type="predicted"/>
<dbReference type="EMBL" id="JAHRHJ020003813">
    <property type="protein sequence ID" value="KAH9289227.1"/>
    <property type="molecule type" value="Genomic_DNA"/>
</dbReference>
<dbReference type="Proteomes" id="UP000824469">
    <property type="component" value="Unassembled WGS sequence"/>
</dbReference>
<dbReference type="Pfam" id="PF00808">
    <property type="entry name" value="CBFD_NFYB_HMF"/>
    <property type="match status" value="1"/>
</dbReference>
<dbReference type="InterPro" id="IPR003958">
    <property type="entry name" value="CBFA_NFYB_domain"/>
</dbReference>
<dbReference type="GO" id="GO:0005634">
    <property type="term" value="C:nucleus"/>
    <property type="evidence" value="ECO:0007669"/>
    <property type="project" value="UniProtKB-SubCell"/>
</dbReference>
<comment type="subcellular location">
    <subcellularLocation>
        <location evidence="1">Nucleus</location>
    </subcellularLocation>
</comment>
<gene>
    <name evidence="4" type="ORF">KI387_033344</name>
</gene>
<name>A0AA38F5S7_TAXCH</name>
<comment type="caution">
    <text evidence="4">The sequence shown here is derived from an EMBL/GenBank/DDBJ whole genome shotgun (WGS) entry which is preliminary data.</text>
</comment>
<keyword evidence="2" id="KW-0539">Nucleus</keyword>
<sequence>VEGVRVCSLHMGSMDSAGKSKDEVGLPRASTCKTIKEMLPPDVRISRDCQDLLIECCHEFIKMITSESNEVCSREEKCTLAPGHLLRALDALGFREYIPEVRATYEQHKLETLDSPKAGRWAGGAGMTEEEALAKQQRMFAEARARMNNGNANNPR</sequence>
<dbReference type="AlphaFoldDB" id="A0AA38F5S7"/>
<accession>A0AA38F5S7</accession>
<evidence type="ECO:0000259" key="3">
    <source>
        <dbReference type="Pfam" id="PF00808"/>
    </source>
</evidence>
<dbReference type="SUPFAM" id="SSF47113">
    <property type="entry name" value="Histone-fold"/>
    <property type="match status" value="1"/>
</dbReference>
<evidence type="ECO:0000256" key="2">
    <source>
        <dbReference type="ARBA" id="ARBA00023242"/>
    </source>
</evidence>
<evidence type="ECO:0000313" key="5">
    <source>
        <dbReference type="Proteomes" id="UP000824469"/>
    </source>
</evidence>
<reference evidence="4 5" key="1">
    <citation type="journal article" date="2021" name="Nat. Plants">
        <title>The Taxus genome provides insights into paclitaxel biosynthesis.</title>
        <authorList>
            <person name="Xiong X."/>
            <person name="Gou J."/>
            <person name="Liao Q."/>
            <person name="Li Y."/>
            <person name="Zhou Q."/>
            <person name="Bi G."/>
            <person name="Li C."/>
            <person name="Du R."/>
            <person name="Wang X."/>
            <person name="Sun T."/>
            <person name="Guo L."/>
            <person name="Liang H."/>
            <person name="Lu P."/>
            <person name="Wu Y."/>
            <person name="Zhang Z."/>
            <person name="Ro D.K."/>
            <person name="Shang Y."/>
            <person name="Huang S."/>
            <person name="Yan J."/>
        </authorList>
    </citation>
    <scope>NUCLEOTIDE SEQUENCE [LARGE SCALE GENOMIC DNA]</scope>
    <source>
        <strain evidence="4">Ta-2019</strain>
    </source>
</reference>
<dbReference type="FunFam" id="1.10.20.10:FF:000019">
    <property type="entry name" value="Negative cofactor 2 beta"/>
    <property type="match status" value="1"/>
</dbReference>
<evidence type="ECO:0000313" key="4">
    <source>
        <dbReference type="EMBL" id="KAH9289227.1"/>
    </source>
</evidence>
<dbReference type="Gene3D" id="1.10.20.10">
    <property type="entry name" value="Histone, subunit A"/>
    <property type="match status" value="1"/>
</dbReference>
<protein>
    <recommendedName>
        <fullName evidence="3">Transcription factor CBF/NF-Y/archaeal histone domain-containing protein</fullName>
    </recommendedName>
</protein>
<evidence type="ECO:0000256" key="1">
    <source>
        <dbReference type="ARBA" id="ARBA00004123"/>
    </source>
</evidence>
<dbReference type="PANTHER" id="PTHR47173:SF2">
    <property type="entry name" value="PROTEIN DR1 HOMOLOG ISOFORM X1"/>
    <property type="match status" value="1"/>
</dbReference>
<dbReference type="OMA" id="CKTIKEM"/>
<keyword evidence="5" id="KW-1185">Reference proteome</keyword>
<dbReference type="InterPro" id="IPR009072">
    <property type="entry name" value="Histone-fold"/>
</dbReference>